<dbReference type="WBParaSite" id="PDA_v2.g9198.t1">
    <property type="protein sequence ID" value="PDA_v2.g9198.t1"/>
    <property type="gene ID" value="PDA_v2.g9198"/>
</dbReference>
<dbReference type="InterPro" id="IPR054708">
    <property type="entry name" value="MTPAP-like_central"/>
</dbReference>
<evidence type="ECO:0000259" key="1">
    <source>
        <dbReference type="Pfam" id="PF22600"/>
    </source>
</evidence>
<proteinExistence type="predicted"/>
<dbReference type="Gene3D" id="1.10.1410.10">
    <property type="match status" value="1"/>
</dbReference>
<dbReference type="AlphaFoldDB" id="A0A914QZ56"/>
<dbReference type="SUPFAM" id="SSF81631">
    <property type="entry name" value="PAP/OAS1 substrate-binding domain"/>
    <property type="match status" value="1"/>
</dbReference>
<dbReference type="GO" id="GO:0031123">
    <property type="term" value="P:RNA 3'-end processing"/>
    <property type="evidence" value="ECO:0007669"/>
    <property type="project" value="TreeGrafter"/>
</dbReference>
<dbReference type="Pfam" id="PF22600">
    <property type="entry name" value="MTPAP-like_central"/>
    <property type="match status" value="1"/>
</dbReference>
<protein>
    <recommendedName>
        <fullName evidence="1">Poly(A) RNA polymerase mitochondrial-like central palm domain-containing protein</fullName>
    </recommendedName>
</protein>
<dbReference type="PANTHER" id="PTHR12271:SF12">
    <property type="entry name" value="POLYMERASE NUCLEOTIDYL TRANSFERASE DOMAIN-CONTAINING PROTEIN"/>
    <property type="match status" value="1"/>
</dbReference>
<dbReference type="GO" id="GO:0050265">
    <property type="term" value="F:RNA uridylyltransferase activity"/>
    <property type="evidence" value="ECO:0007669"/>
    <property type="project" value="TreeGrafter"/>
</dbReference>
<accession>A0A914QZ56</accession>
<dbReference type="SUPFAM" id="SSF81301">
    <property type="entry name" value="Nucleotidyltransferase"/>
    <property type="match status" value="1"/>
</dbReference>
<dbReference type="Proteomes" id="UP000887578">
    <property type="component" value="Unplaced"/>
</dbReference>
<organism evidence="2 3">
    <name type="scientific">Panagrolaimus davidi</name>
    <dbReference type="NCBI Taxonomy" id="227884"/>
    <lineage>
        <taxon>Eukaryota</taxon>
        <taxon>Metazoa</taxon>
        <taxon>Ecdysozoa</taxon>
        <taxon>Nematoda</taxon>
        <taxon>Chromadorea</taxon>
        <taxon>Rhabditida</taxon>
        <taxon>Tylenchina</taxon>
        <taxon>Panagrolaimomorpha</taxon>
        <taxon>Panagrolaimoidea</taxon>
        <taxon>Panagrolaimidae</taxon>
        <taxon>Panagrolaimus</taxon>
    </lineage>
</organism>
<feature type="domain" description="Poly(A) RNA polymerase mitochondrial-like central palm" evidence="1">
    <location>
        <begin position="72"/>
        <end position="204"/>
    </location>
</feature>
<sequence length="409" mass="47753">MIRRAKLSRINQLRYLNERYVYKIREPSSSELNYNLGESEYVKKILNNYTKEVKFLNTILKDFENHRHERSTKLTSERKEFIKLFQEKICTANSKLIPVGSSATGLLFDQGADIDLCLYTKDLEFYKDFQKHKSLRIYTFNKMRHLVYELKDINPEFQVVESVSLVDLHVPIQIFTFKKGLSIDIQVPKEDFQAIRNTNLVKHYLLADKRLSQVYLFIKKLFEALGLKNSKGGLLSSYHLMMLTIHFLQCRSMSKPVLPVLCSTIPHRVGPDVPTGTVVKLIDGEFGDYKLDWQSKNTQTPAELIFEMINYYRNFFDVNSHQIYINRGIAIKRVQNKNIAPSLQIYDPYSPISICKSPLISDAFSTGIRYIFRSMSFGKLIDSFPHFKEAKGFDKVIEDKPWSFKVKCR</sequence>
<reference evidence="3" key="1">
    <citation type="submission" date="2022-11" db="UniProtKB">
        <authorList>
            <consortium name="WormBaseParasite"/>
        </authorList>
    </citation>
    <scope>IDENTIFICATION</scope>
</reference>
<dbReference type="PANTHER" id="PTHR12271">
    <property type="entry name" value="POLY A POLYMERASE CID PAP -RELATED"/>
    <property type="match status" value="1"/>
</dbReference>
<dbReference type="InterPro" id="IPR043519">
    <property type="entry name" value="NT_sf"/>
</dbReference>
<keyword evidence="2" id="KW-1185">Reference proteome</keyword>
<evidence type="ECO:0000313" key="3">
    <source>
        <dbReference type="WBParaSite" id="PDA_v2.g9198.t1"/>
    </source>
</evidence>
<evidence type="ECO:0000313" key="2">
    <source>
        <dbReference type="Proteomes" id="UP000887578"/>
    </source>
</evidence>
<name>A0A914QZ56_9BILA</name>
<dbReference type="Gene3D" id="3.30.460.10">
    <property type="entry name" value="Beta Polymerase, domain 2"/>
    <property type="match status" value="1"/>
</dbReference>